<accession>A0ABR5M594</accession>
<dbReference type="EMBL" id="LHOY01000031">
    <property type="protein sequence ID" value="KPG73613.1"/>
    <property type="molecule type" value="Genomic_DNA"/>
</dbReference>
<evidence type="ECO:0000313" key="2">
    <source>
        <dbReference type="Proteomes" id="UP000037820"/>
    </source>
</evidence>
<dbReference type="Proteomes" id="UP000037820">
    <property type="component" value="Unassembled WGS sequence"/>
</dbReference>
<name>A0ABR5M594_9PSED</name>
<evidence type="ECO:0000313" key="1">
    <source>
        <dbReference type="EMBL" id="KPG73613.1"/>
    </source>
</evidence>
<keyword evidence="2" id="KW-1185">Reference proteome</keyword>
<sequence>MCLKSPAPRELLRWVDIVSGRKSGISADNIELAKMIFIMPGLLSKLDSMNVFNKVDLENLNGIIDRRTLEQLDIYHAPLRNARRAFFRTVVF</sequence>
<proteinExistence type="predicted"/>
<organism evidence="1 2">
    <name type="scientific">Pseudomonas libanensis</name>
    <dbReference type="NCBI Taxonomy" id="75588"/>
    <lineage>
        <taxon>Bacteria</taxon>
        <taxon>Pseudomonadati</taxon>
        <taxon>Pseudomonadota</taxon>
        <taxon>Gammaproteobacteria</taxon>
        <taxon>Pseudomonadales</taxon>
        <taxon>Pseudomonadaceae</taxon>
        <taxon>Pseudomonas</taxon>
    </lineage>
</organism>
<reference evidence="1 2" key="1">
    <citation type="submission" date="2015-07" db="EMBL/GenBank/DDBJ databases">
        <title>Whole genome sequencing of endophytes isolated from poison ivy (Toxicodendron radicans).</title>
        <authorList>
            <person name="Tran P.N."/>
            <person name="Lee Y.P."/>
            <person name="Gan H.M."/>
            <person name="Savka M.A."/>
        </authorList>
    </citation>
    <scope>NUCLEOTIDE SEQUENCE [LARGE SCALE GENOMIC DNA]</scope>
    <source>
        <strain evidence="1 2">RIT-PI-g</strain>
    </source>
</reference>
<comment type="caution">
    <text evidence="1">The sequence shown here is derived from an EMBL/GenBank/DDBJ whole genome shotgun (WGS) entry which is preliminary data.</text>
</comment>
<protein>
    <submittedName>
        <fullName evidence="1">Uncharacterized protein</fullName>
    </submittedName>
</protein>
<gene>
    <name evidence="1" type="ORF">AEQ48_18160</name>
</gene>